<evidence type="ECO:0000256" key="2">
    <source>
        <dbReference type="ARBA" id="ARBA00022723"/>
    </source>
</evidence>
<evidence type="ECO:0000256" key="1">
    <source>
        <dbReference type="ARBA" id="ARBA00006576"/>
    </source>
</evidence>
<feature type="domain" description="CMP/dCMP-type deaminase" evidence="6">
    <location>
        <begin position="262"/>
        <end position="458"/>
    </location>
</feature>
<dbReference type="PANTHER" id="PTHR11086:SF18">
    <property type="entry name" value="DEOXYCYTIDYLATE DEAMINASE"/>
    <property type="match status" value="1"/>
</dbReference>
<sequence length="544" mass="59963">MSKSNLVELTSKRAPRNTGAFDDQNAIDKSRTAEIVIALCGPMGTPLHEVAKTFEKLLKGTDYNYEHVSIIRLSDEIRELAGLENQNCSTRQLIEAGNELRKKHGNAYLARIAINQITIAREGLNVDHSKEQASLFDETDSDEDLRPIFSIPSCHIIDSIKNVDELRLLRSVYGDMLHVIGVYTPIEMRIEKLSKRTNRGDHVHQLIDRDSGEEVDYGQQVGDTFPQSDFFLRADAGTDSQLHARVKRFLDLMLGTRIATPTPNERAMYAAYSAARNSACLSRQVGAALIGEKGEVLSVGWNDVPRPFGGLYEAQDVADSVDGDHRCWNIDGGHCFNDEEKDLIASAVVDRMVVGGIIDDAKREDAFKIIRRDSQLRGLIEFSRAVHAEMHALLNAGAVHGSQVRGGKLFVTTYPCHSCARHIVAAGITEVYFLEPYRKSLATKLHADAITEREGDSTKVRILPFDGVAPSRFLKFFSTHDGGRKDPVSGKMRVRAAYPVTAITLEAIPTLEALAVRSLQSRQPQATPAVGASAGQNNGSDEDK</sequence>
<dbReference type="SUPFAM" id="SSF53927">
    <property type="entry name" value="Cytidine deaminase-like"/>
    <property type="match status" value="1"/>
</dbReference>
<dbReference type="NCBIfam" id="NF041025">
    <property type="entry name" value="antiphage_deaminase"/>
    <property type="match status" value="1"/>
</dbReference>
<dbReference type="EMBL" id="PKQE01000001">
    <property type="protein sequence ID" value="PLC43663.1"/>
    <property type="molecule type" value="Genomic_DNA"/>
</dbReference>
<dbReference type="InterPro" id="IPR015517">
    <property type="entry name" value="dCMP_deaminase-rel"/>
</dbReference>
<feature type="region of interest" description="Disordered" evidence="5">
    <location>
        <begin position="522"/>
        <end position="544"/>
    </location>
</feature>
<gene>
    <name evidence="7" type="ORF">C0Q88_02835</name>
</gene>
<evidence type="ECO:0000313" key="7">
    <source>
        <dbReference type="EMBL" id="PLC43663.1"/>
    </source>
</evidence>
<comment type="similarity">
    <text evidence="1">Belongs to the cytidine and deoxycytidylate deaminase family.</text>
</comment>
<dbReference type="Pfam" id="PF00383">
    <property type="entry name" value="dCMP_cyt_deam_1"/>
    <property type="match status" value="1"/>
</dbReference>
<dbReference type="PROSITE" id="PS51747">
    <property type="entry name" value="CYT_DCMP_DEAMINASES_2"/>
    <property type="match status" value="1"/>
</dbReference>
<dbReference type="GO" id="GO:0004132">
    <property type="term" value="F:dCMP deaminase activity"/>
    <property type="evidence" value="ECO:0007669"/>
    <property type="project" value="TreeGrafter"/>
</dbReference>
<dbReference type="InterPro" id="IPR027417">
    <property type="entry name" value="P-loop_NTPase"/>
</dbReference>
<proteinExistence type="inferred from homology"/>
<name>A0A2N4TVC2_RALPI</name>
<organism evidence="7 8">
    <name type="scientific">Ralstonia pickettii</name>
    <name type="common">Burkholderia pickettii</name>
    <dbReference type="NCBI Taxonomy" id="329"/>
    <lineage>
        <taxon>Bacteria</taxon>
        <taxon>Pseudomonadati</taxon>
        <taxon>Pseudomonadota</taxon>
        <taxon>Betaproteobacteria</taxon>
        <taxon>Burkholderiales</taxon>
        <taxon>Burkholderiaceae</taxon>
        <taxon>Ralstonia</taxon>
    </lineage>
</organism>
<dbReference type="PROSITE" id="PS00903">
    <property type="entry name" value="CYT_DCMP_DEAMINASES_1"/>
    <property type="match status" value="1"/>
</dbReference>
<dbReference type="GO" id="GO:0005737">
    <property type="term" value="C:cytoplasm"/>
    <property type="evidence" value="ECO:0007669"/>
    <property type="project" value="TreeGrafter"/>
</dbReference>
<dbReference type="InterPro" id="IPR016192">
    <property type="entry name" value="APOBEC/CMP_deaminase_Zn-bd"/>
</dbReference>
<dbReference type="Proteomes" id="UP000234456">
    <property type="component" value="Unassembled WGS sequence"/>
</dbReference>
<protein>
    <submittedName>
        <fullName evidence="7">Cytidine deaminase</fullName>
    </submittedName>
</protein>
<dbReference type="AlphaFoldDB" id="A0A2N4TVC2"/>
<evidence type="ECO:0000259" key="6">
    <source>
        <dbReference type="PROSITE" id="PS51747"/>
    </source>
</evidence>
<evidence type="ECO:0000256" key="4">
    <source>
        <dbReference type="ARBA" id="ARBA00022833"/>
    </source>
</evidence>
<dbReference type="Gene3D" id="3.40.140.10">
    <property type="entry name" value="Cytidine Deaminase, domain 2"/>
    <property type="match status" value="1"/>
</dbReference>
<keyword evidence="4" id="KW-0862">Zinc</keyword>
<dbReference type="RefSeq" id="WP_102064271.1">
    <property type="nucleotide sequence ID" value="NZ_PKQE01000001.1"/>
</dbReference>
<comment type="caution">
    <text evidence="7">The sequence shown here is derived from an EMBL/GenBank/DDBJ whole genome shotgun (WGS) entry which is preliminary data.</text>
</comment>
<feature type="compositionally biased region" description="Polar residues" evidence="5">
    <location>
        <begin position="534"/>
        <end position="544"/>
    </location>
</feature>
<accession>A0A2N4TVC2</accession>
<dbReference type="Gene3D" id="3.40.50.300">
    <property type="entry name" value="P-loop containing nucleotide triphosphate hydrolases"/>
    <property type="match status" value="1"/>
</dbReference>
<evidence type="ECO:0000313" key="8">
    <source>
        <dbReference type="Proteomes" id="UP000234456"/>
    </source>
</evidence>
<reference evidence="7 8" key="1">
    <citation type="submission" date="2017-12" db="EMBL/GenBank/DDBJ databases">
        <title>Draft genome sequence of Ralstonia pickettii 52.</title>
        <authorList>
            <person name="Zheng B."/>
        </authorList>
    </citation>
    <scope>NUCLEOTIDE SEQUENCE [LARGE SCALE GENOMIC DNA]</scope>
    <source>
        <strain evidence="7 8">52</strain>
    </source>
</reference>
<dbReference type="InterPro" id="IPR016193">
    <property type="entry name" value="Cytidine_deaminase-like"/>
</dbReference>
<dbReference type="PANTHER" id="PTHR11086">
    <property type="entry name" value="DEOXYCYTIDYLATE DEAMINASE-RELATED"/>
    <property type="match status" value="1"/>
</dbReference>
<evidence type="ECO:0000256" key="5">
    <source>
        <dbReference type="SAM" id="MobiDB-lite"/>
    </source>
</evidence>
<dbReference type="InterPro" id="IPR002125">
    <property type="entry name" value="CMP_dCMP_dom"/>
</dbReference>
<dbReference type="OrthoDB" id="9788517at2"/>
<evidence type="ECO:0000256" key="3">
    <source>
        <dbReference type="ARBA" id="ARBA00022801"/>
    </source>
</evidence>
<dbReference type="GO" id="GO:0008270">
    <property type="term" value="F:zinc ion binding"/>
    <property type="evidence" value="ECO:0007669"/>
    <property type="project" value="InterPro"/>
</dbReference>
<keyword evidence="2" id="KW-0479">Metal-binding</keyword>
<keyword evidence="3" id="KW-0378">Hydrolase</keyword>